<dbReference type="InterPro" id="IPR027417">
    <property type="entry name" value="P-loop_NTPase"/>
</dbReference>
<comment type="caution">
    <text evidence="16">The sequence shown here is derived from an EMBL/GenBank/DDBJ whole genome shotgun (WGS) entry which is preliminary data.</text>
</comment>
<proteinExistence type="inferred from homology"/>
<evidence type="ECO:0000256" key="6">
    <source>
        <dbReference type="ARBA" id="ARBA00022801"/>
    </source>
</evidence>
<evidence type="ECO:0000256" key="9">
    <source>
        <dbReference type="ARBA" id="ARBA00023128"/>
    </source>
</evidence>
<keyword evidence="9" id="KW-0496">Mitochondrion</keyword>
<feature type="region of interest" description="Disordered" evidence="13">
    <location>
        <begin position="403"/>
        <end position="508"/>
    </location>
</feature>
<evidence type="ECO:0000313" key="17">
    <source>
        <dbReference type="Proteomes" id="UP000184267"/>
    </source>
</evidence>
<dbReference type="InterPro" id="IPR003960">
    <property type="entry name" value="ATPase_AAA_CS"/>
</dbReference>
<evidence type="ECO:0000256" key="7">
    <source>
        <dbReference type="ARBA" id="ARBA00022840"/>
    </source>
</evidence>
<dbReference type="SMART" id="SM01024">
    <property type="entry name" value="BCS1_N"/>
    <property type="match status" value="1"/>
</dbReference>
<feature type="compositionally biased region" description="Polar residues" evidence="13">
    <location>
        <begin position="470"/>
        <end position="483"/>
    </location>
</feature>
<evidence type="ECO:0000313" key="16">
    <source>
        <dbReference type="EMBL" id="OJT02637.1"/>
    </source>
</evidence>
<keyword evidence="4 12" id="KW-0547">Nucleotide-binding</keyword>
<feature type="compositionally biased region" description="Low complexity" evidence="13">
    <location>
        <begin position="425"/>
        <end position="456"/>
    </location>
</feature>
<comment type="similarity">
    <text evidence="2">Belongs to the AAA ATPase family. BCS1 subfamily.</text>
</comment>
<dbReference type="PROSITE" id="PS00674">
    <property type="entry name" value="AAA"/>
    <property type="match status" value="1"/>
</dbReference>
<protein>
    <recommendedName>
        <fullName evidence="18">Mitochondrial chaperone BCS1-B</fullName>
    </recommendedName>
</protein>
<dbReference type="Gene3D" id="3.40.50.300">
    <property type="entry name" value="P-loop containing nucleotide triphosphate hydrolases"/>
    <property type="match status" value="1"/>
</dbReference>
<accession>A0A1M2V526</accession>
<comment type="subcellular location">
    <subcellularLocation>
        <location evidence="1">Mitochondrion inner membrane</location>
        <topology evidence="1">Single-pass membrane protein</topology>
    </subcellularLocation>
</comment>
<evidence type="ECO:0000256" key="10">
    <source>
        <dbReference type="ARBA" id="ARBA00023136"/>
    </source>
</evidence>
<feature type="domain" description="BCS1 N-terminal" evidence="15">
    <location>
        <begin position="12"/>
        <end position="192"/>
    </location>
</feature>
<keyword evidence="5" id="KW-0999">Mitochondrion inner membrane</keyword>
<organism evidence="16 17">
    <name type="scientific">Trametes pubescens</name>
    <name type="common">White-rot fungus</name>
    <dbReference type="NCBI Taxonomy" id="154538"/>
    <lineage>
        <taxon>Eukaryota</taxon>
        <taxon>Fungi</taxon>
        <taxon>Dikarya</taxon>
        <taxon>Basidiomycota</taxon>
        <taxon>Agaricomycotina</taxon>
        <taxon>Agaricomycetes</taxon>
        <taxon>Polyporales</taxon>
        <taxon>Polyporaceae</taxon>
        <taxon>Trametes</taxon>
    </lineage>
</organism>
<dbReference type="Pfam" id="PF08740">
    <property type="entry name" value="BCS1_N"/>
    <property type="match status" value="1"/>
</dbReference>
<evidence type="ECO:0000256" key="3">
    <source>
        <dbReference type="ARBA" id="ARBA00022692"/>
    </source>
</evidence>
<evidence type="ECO:0000256" key="2">
    <source>
        <dbReference type="ARBA" id="ARBA00007448"/>
    </source>
</evidence>
<feature type="domain" description="AAA+ ATPase" evidence="14">
    <location>
        <begin position="223"/>
        <end position="386"/>
    </location>
</feature>
<evidence type="ECO:0000256" key="12">
    <source>
        <dbReference type="RuleBase" id="RU003651"/>
    </source>
</evidence>
<evidence type="ECO:0000256" key="4">
    <source>
        <dbReference type="ARBA" id="ARBA00022741"/>
    </source>
</evidence>
<evidence type="ECO:0000256" key="11">
    <source>
        <dbReference type="ARBA" id="ARBA00048778"/>
    </source>
</evidence>
<dbReference type="OMA" id="VWIEFRN"/>
<keyword evidence="8" id="KW-1133">Transmembrane helix</keyword>
<dbReference type="Proteomes" id="UP000184267">
    <property type="component" value="Unassembled WGS sequence"/>
</dbReference>
<feature type="compositionally biased region" description="Polar residues" evidence="13">
    <location>
        <begin position="292"/>
        <end position="301"/>
    </location>
</feature>
<feature type="region of interest" description="Disordered" evidence="13">
    <location>
        <begin position="292"/>
        <end position="331"/>
    </location>
</feature>
<dbReference type="InterPro" id="IPR050747">
    <property type="entry name" value="Mitochondrial_chaperone_BCS1"/>
</dbReference>
<dbReference type="GO" id="GO:0005524">
    <property type="term" value="F:ATP binding"/>
    <property type="evidence" value="ECO:0007669"/>
    <property type="project" value="UniProtKB-KW"/>
</dbReference>
<feature type="region of interest" description="Disordered" evidence="13">
    <location>
        <begin position="581"/>
        <end position="604"/>
    </location>
</feature>
<dbReference type="SUPFAM" id="SSF52540">
    <property type="entry name" value="P-loop containing nucleoside triphosphate hydrolases"/>
    <property type="match status" value="1"/>
</dbReference>
<gene>
    <name evidence="16" type="ORF">TRAPUB_6818</name>
</gene>
<keyword evidence="6" id="KW-0378">Hydrolase</keyword>
<dbReference type="STRING" id="154538.A0A1M2V526"/>
<evidence type="ECO:0000256" key="13">
    <source>
        <dbReference type="SAM" id="MobiDB-lite"/>
    </source>
</evidence>
<dbReference type="InterPro" id="IPR014851">
    <property type="entry name" value="BCS1_N"/>
</dbReference>
<dbReference type="CDD" id="cd19510">
    <property type="entry name" value="RecA-like_BCS1"/>
    <property type="match status" value="1"/>
</dbReference>
<dbReference type="InterPro" id="IPR057495">
    <property type="entry name" value="AAA_lid_BCS1"/>
</dbReference>
<feature type="compositionally biased region" description="Acidic residues" evidence="13">
    <location>
        <begin position="661"/>
        <end position="674"/>
    </location>
</feature>
<sequence>MDALRSLVQPLVGGGGGSSMIDGMKLVVLAFFLTAHFSEEDYPYDWLMLWLSRRPEWQRSREFETTTRSSTPGFGSRIADNSFGDDDEEEDEGAPGRVKTRVVFQPTSNTTHTIYYRGHWLRVRRWRKNDSGNECISVSVVARNNSILKQLVLQAKKEYEAEAVHRIQIYFADSHGCWRWTDSRHKRPMSSIVLNPGVKEMLLSDTKDFLKSEKWYADRGIPFRRGYLLYGVPGSGKSSLIHAIAGELMLDIYVVSLSSSWINDSTLTTLMGRVPARCIVLLEDLDAAFTRSTSRDGSATGNPEGESKEKAPEQTTTTSSSRRTRKTEQLSDVNTLSLSGLLNALDGVAASEGRLLFATTNHLERLDPALSRPGRMDVWIEFKNASKWQAELLFRNFFPSTDEDDVPIEGDLDSIELPTTPPSPSAGSSSGSTLFSSMASTFSSVPTSPSGSASPLSPLPSLPDGLPTRLRTSSTAGRRSPSASKGKERSRTTSDAGLMNQAYLPPPVEDEIMEAKHSAKPLDGETLARLGKEFADAIPDEEFSVAALQGYLLKNKSRPEAAAQEAAAWVQSERAMREKLKREREARELKEKLEREQRKKELLQKEKEAAELKKLEEAEASRKAAAGIVVETQTVLLPPQPAPPAPAVEAEKENTVAPNAAEDDESSTEDEDECGSPQPIVDSNGFIVNEVWT</sequence>
<keyword evidence="17" id="KW-1185">Reference proteome</keyword>
<dbReference type="GO" id="GO:0016887">
    <property type="term" value="F:ATP hydrolysis activity"/>
    <property type="evidence" value="ECO:0007669"/>
    <property type="project" value="InterPro"/>
</dbReference>
<evidence type="ECO:0000256" key="8">
    <source>
        <dbReference type="ARBA" id="ARBA00022989"/>
    </source>
</evidence>
<feature type="compositionally biased region" description="Acidic residues" evidence="13">
    <location>
        <begin position="403"/>
        <end position="414"/>
    </location>
</feature>
<dbReference type="AlphaFoldDB" id="A0A1M2V526"/>
<reference evidence="16 17" key="1">
    <citation type="submission" date="2016-10" db="EMBL/GenBank/DDBJ databases">
        <title>Genome sequence of the basidiomycete white-rot fungus Trametes pubescens.</title>
        <authorList>
            <person name="Makela M.R."/>
            <person name="Granchi Z."/>
            <person name="Peng M."/>
            <person name="De Vries R.P."/>
            <person name="Grigoriev I."/>
            <person name="Riley R."/>
            <person name="Hilden K."/>
        </authorList>
    </citation>
    <scope>NUCLEOTIDE SEQUENCE [LARGE SCALE GENOMIC DNA]</scope>
    <source>
        <strain evidence="16 17">FBCC735</strain>
    </source>
</reference>
<dbReference type="Pfam" id="PF25426">
    <property type="entry name" value="AAA_lid_BCS1"/>
    <property type="match status" value="1"/>
</dbReference>
<evidence type="ECO:0000259" key="14">
    <source>
        <dbReference type="SMART" id="SM00382"/>
    </source>
</evidence>
<dbReference type="SMART" id="SM00382">
    <property type="entry name" value="AAA"/>
    <property type="match status" value="1"/>
</dbReference>
<dbReference type="PANTHER" id="PTHR23070">
    <property type="entry name" value="BCS1 AAA-TYPE ATPASE"/>
    <property type="match status" value="1"/>
</dbReference>
<keyword evidence="3" id="KW-0812">Transmembrane</keyword>
<evidence type="ECO:0008006" key="18">
    <source>
        <dbReference type="Google" id="ProtNLM"/>
    </source>
</evidence>
<name>A0A1M2V526_TRAPU</name>
<feature type="region of interest" description="Disordered" evidence="13">
    <location>
        <begin position="63"/>
        <end position="96"/>
    </location>
</feature>
<feature type="compositionally biased region" description="Acidic residues" evidence="13">
    <location>
        <begin position="83"/>
        <end position="93"/>
    </location>
</feature>
<dbReference type="OrthoDB" id="10251412at2759"/>
<keyword evidence="7 12" id="KW-0067">ATP-binding</keyword>
<dbReference type="InterPro" id="IPR003593">
    <property type="entry name" value="AAA+_ATPase"/>
</dbReference>
<evidence type="ECO:0000256" key="1">
    <source>
        <dbReference type="ARBA" id="ARBA00004434"/>
    </source>
</evidence>
<dbReference type="GO" id="GO:0005743">
    <property type="term" value="C:mitochondrial inner membrane"/>
    <property type="evidence" value="ECO:0007669"/>
    <property type="project" value="UniProtKB-SubCell"/>
</dbReference>
<dbReference type="EMBL" id="MNAD01001654">
    <property type="protein sequence ID" value="OJT02637.1"/>
    <property type="molecule type" value="Genomic_DNA"/>
</dbReference>
<feature type="region of interest" description="Disordered" evidence="13">
    <location>
        <begin position="635"/>
        <end position="693"/>
    </location>
</feature>
<evidence type="ECO:0000256" key="5">
    <source>
        <dbReference type="ARBA" id="ARBA00022792"/>
    </source>
</evidence>
<keyword evidence="10" id="KW-0472">Membrane</keyword>
<dbReference type="Pfam" id="PF00004">
    <property type="entry name" value="AAA"/>
    <property type="match status" value="2"/>
</dbReference>
<dbReference type="InterPro" id="IPR003959">
    <property type="entry name" value="ATPase_AAA_core"/>
</dbReference>
<evidence type="ECO:0000259" key="15">
    <source>
        <dbReference type="SMART" id="SM01024"/>
    </source>
</evidence>
<comment type="catalytic activity">
    <reaction evidence="11">
        <text>ATP + H2O = ADP + phosphate + H(+)</text>
        <dbReference type="Rhea" id="RHEA:13065"/>
        <dbReference type="ChEBI" id="CHEBI:15377"/>
        <dbReference type="ChEBI" id="CHEBI:15378"/>
        <dbReference type="ChEBI" id="CHEBI:30616"/>
        <dbReference type="ChEBI" id="CHEBI:43474"/>
        <dbReference type="ChEBI" id="CHEBI:456216"/>
    </reaction>
    <physiologicalReaction direction="left-to-right" evidence="11">
        <dbReference type="Rhea" id="RHEA:13066"/>
    </physiologicalReaction>
</comment>